<dbReference type="STRING" id="43700.ENSMALP00000024617"/>
<dbReference type="Ensembl" id="ENSMALT00000025080.1">
    <property type="protein sequence ID" value="ENSMALP00000024617.1"/>
    <property type="gene ID" value="ENSMALG00000017101.1"/>
</dbReference>
<dbReference type="InterPro" id="IPR020904">
    <property type="entry name" value="Sc_DH/Rdtase_CS"/>
</dbReference>
<keyword evidence="6" id="KW-1185">Reference proteome</keyword>
<sequence>MGNSEHFLPNSTKKMNHCKNITSLSTLTAWWKVNKITKSSLAPWRYIPIWHNPDFQLHNNPIYFPLAKEGMNVVILSRTKASLDRVAKEIGNATGQKVKVIVADFTKDNVFSEIEDQLKDLSVGVLVNNVGIIPSIFPSKLLECADLEQVSDYNSFFCFHHYRGKGVILNISSGFASVPVPYYILYSASKAFIERFSQGLQAEYRDKGIIIQVVAPFGVSTRMTFYQKASVTVLTSEDFVKSSLQYLRAGDKTNGSVCHIIMVRLQISNNAK</sequence>
<dbReference type="GO" id="GO:0006694">
    <property type="term" value="P:steroid biosynthetic process"/>
    <property type="evidence" value="ECO:0007669"/>
    <property type="project" value="UniProtKB-KW"/>
</dbReference>
<evidence type="ECO:0000256" key="3">
    <source>
        <dbReference type="ARBA" id="ARBA00023002"/>
    </source>
</evidence>
<name>A0A3Q3K7X7_MONAL</name>
<dbReference type="PROSITE" id="PS00061">
    <property type="entry name" value="ADH_SHORT"/>
    <property type="match status" value="1"/>
</dbReference>
<evidence type="ECO:0008006" key="7">
    <source>
        <dbReference type="Google" id="ProtNLM"/>
    </source>
</evidence>
<accession>A0A3Q3K7X7</accession>
<keyword evidence="3" id="KW-0560">Oxidoreductase</keyword>
<reference evidence="5" key="1">
    <citation type="submission" date="2025-08" db="UniProtKB">
        <authorList>
            <consortium name="Ensembl"/>
        </authorList>
    </citation>
    <scope>IDENTIFICATION</scope>
</reference>
<dbReference type="Pfam" id="PF00106">
    <property type="entry name" value="adh_short"/>
    <property type="match status" value="1"/>
</dbReference>
<reference evidence="5" key="2">
    <citation type="submission" date="2025-09" db="UniProtKB">
        <authorList>
            <consortium name="Ensembl"/>
        </authorList>
    </citation>
    <scope>IDENTIFICATION</scope>
</reference>
<protein>
    <recommendedName>
        <fullName evidence="7">Hydroxysteroid (17-beta) dehydrogenase 3</fullName>
    </recommendedName>
</protein>
<dbReference type="PRINTS" id="PR00081">
    <property type="entry name" value="GDHRDH"/>
</dbReference>
<dbReference type="PANTHER" id="PTHR43899:SF7">
    <property type="entry name" value="17-BETA-HYDROXYSTEROID DEHYDROGENASE TYPE 3"/>
    <property type="match status" value="1"/>
</dbReference>
<dbReference type="InterPro" id="IPR036291">
    <property type="entry name" value="NAD(P)-bd_dom_sf"/>
</dbReference>
<evidence type="ECO:0000313" key="6">
    <source>
        <dbReference type="Proteomes" id="UP000261600"/>
    </source>
</evidence>
<comment type="subcellular location">
    <subcellularLocation>
        <location evidence="1">Endoplasmic reticulum</location>
    </subcellularLocation>
</comment>
<evidence type="ECO:0000256" key="2">
    <source>
        <dbReference type="ARBA" id="ARBA00022955"/>
    </source>
</evidence>
<comment type="similarity">
    <text evidence="4">Belongs to the short-chain dehydrogenases/reductases (SDR) family.</text>
</comment>
<proteinExistence type="inferred from homology"/>
<dbReference type="PANTHER" id="PTHR43899">
    <property type="entry name" value="RH59310P"/>
    <property type="match status" value="1"/>
</dbReference>
<evidence type="ECO:0000313" key="5">
    <source>
        <dbReference type="Ensembl" id="ENSMALP00000024617.1"/>
    </source>
</evidence>
<keyword evidence="2" id="KW-0443">Lipid metabolism</keyword>
<dbReference type="GO" id="GO:0047045">
    <property type="term" value="F:testosterone dehydrogenase (NADP+) activity"/>
    <property type="evidence" value="ECO:0007669"/>
    <property type="project" value="TreeGrafter"/>
</dbReference>
<dbReference type="AlphaFoldDB" id="A0A3Q3K7X7"/>
<dbReference type="InterPro" id="IPR051019">
    <property type="entry name" value="VLCFA-Steroid_DH"/>
</dbReference>
<evidence type="ECO:0000256" key="4">
    <source>
        <dbReference type="RuleBase" id="RU000363"/>
    </source>
</evidence>
<dbReference type="Gene3D" id="3.40.50.720">
    <property type="entry name" value="NAD(P)-binding Rossmann-like Domain"/>
    <property type="match status" value="1"/>
</dbReference>
<dbReference type="GO" id="GO:0005783">
    <property type="term" value="C:endoplasmic reticulum"/>
    <property type="evidence" value="ECO:0007669"/>
    <property type="project" value="UniProtKB-SubCell"/>
</dbReference>
<dbReference type="PRINTS" id="PR00080">
    <property type="entry name" value="SDRFAMILY"/>
</dbReference>
<evidence type="ECO:0000256" key="1">
    <source>
        <dbReference type="ARBA" id="ARBA00004240"/>
    </source>
</evidence>
<keyword evidence="2" id="KW-0444">Lipid biosynthesis</keyword>
<keyword evidence="2" id="KW-0752">Steroid biosynthesis</keyword>
<organism evidence="5 6">
    <name type="scientific">Monopterus albus</name>
    <name type="common">Swamp eel</name>
    <dbReference type="NCBI Taxonomy" id="43700"/>
    <lineage>
        <taxon>Eukaryota</taxon>
        <taxon>Metazoa</taxon>
        <taxon>Chordata</taxon>
        <taxon>Craniata</taxon>
        <taxon>Vertebrata</taxon>
        <taxon>Euteleostomi</taxon>
        <taxon>Actinopterygii</taxon>
        <taxon>Neopterygii</taxon>
        <taxon>Teleostei</taxon>
        <taxon>Neoteleostei</taxon>
        <taxon>Acanthomorphata</taxon>
        <taxon>Anabantaria</taxon>
        <taxon>Synbranchiformes</taxon>
        <taxon>Synbranchidae</taxon>
        <taxon>Monopterus</taxon>
    </lineage>
</organism>
<dbReference type="Proteomes" id="UP000261600">
    <property type="component" value="Unplaced"/>
</dbReference>
<dbReference type="InterPro" id="IPR002347">
    <property type="entry name" value="SDR_fam"/>
</dbReference>
<dbReference type="SUPFAM" id="SSF51735">
    <property type="entry name" value="NAD(P)-binding Rossmann-fold domains"/>
    <property type="match status" value="1"/>
</dbReference>